<dbReference type="STRING" id="2018661.A0A2A2J7E9"/>
<dbReference type="PROSITE" id="PS00284">
    <property type="entry name" value="SERPIN"/>
    <property type="match status" value="1"/>
</dbReference>
<name>A0A2A2J7E9_9BILA</name>
<dbReference type="InterPro" id="IPR000215">
    <property type="entry name" value="Serpin_fam"/>
</dbReference>
<dbReference type="Pfam" id="PF00079">
    <property type="entry name" value="Serpin"/>
    <property type="match status" value="1"/>
</dbReference>
<dbReference type="PANTHER" id="PTHR11461:SF211">
    <property type="entry name" value="GH10112P-RELATED"/>
    <property type="match status" value="1"/>
</dbReference>
<dbReference type="GO" id="GO:0004867">
    <property type="term" value="F:serine-type endopeptidase inhibitor activity"/>
    <property type="evidence" value="ECO:0007669"/>
    <property type="project" value="InterPro"/>
</dbReference>
<dbReference type="SUPFAM" id="SSF56574">
    <property type="entry name" value="Serpins"/>
    <property type="match status" value="1"/>
</dbReference>
<gene>
    <name evidence="4" type="ORF">WR25_02310</name>
</gene>
<dbReference type="InterPro" id="IPR023795">
    <property type="entry name" value="Serpin_CS"/>
</dbReference>
<organism evidence="4 5">
    <name type="scientific">Diploscapter pachys</name>
    <dbReference type="NCBI Taxonomy" id="2018661"/>
    <lineage>
        <taxon>Eukaryota</taxon>
        <taxon>Metazoa</taxon>
        <taxon>Ecdysozoa</taxon>
        <taxon>Nematoda</taxon>
        <taxon>Chromadorea</taxon>
        <taxon>Rhabditida</taxon>
        <taxon>Rhabditina</taxon>
        <taxon>Rhabditomorpha</taxon>
        <taxon>Rhabditoidea</taxon>
        <taxon>Rhabditidae</taxon>
        <taxon>Diploscapter</taxon>
    </lineage>
</organism>
<dbReference type="InterPro" id="IPR042185">
    <property type="entry name" value="Serpin_sf_2"/>
</dbReference>
<dbReference type="Gene3D" id="2.30.39.10">
    <property type="entry name" value="Alpha-1-antitrypsin, domain 1"/>
    <property type="match status" value="1"/>
</dbReference>
<dbReference type="Gene3D" id="3.30.497.10">
    <property type="entry name" value="Antithrombin, subunit I, domain 2"/>
    <property type="match status" value="1"/>
</dbReference>
<dbReference type="OrthoDB" id="9518664at2759"/>
<sequence length="328" mass="36494">MSIALALSLVHAGAKGNTRSQIASAICKGANDDQLKKHYSFLASAIVKPKNGVEVNLANKAFIDKNFTIKDSYLKAISYAYKASAQNIDISDPAEAAEVMNEFVKTATKGKIEEIIDKDNISPDAVMFLINALYLKADWKEEFKQSATRDRKFYIKEGVSKSIPFMSVKAKNRDYASDDQVQVLSLPYKDTDYRFNIFLPKEKFGLEKVVKGLTAEKVQGLLGKLEDTLLNIEIPKMKLEKELNLKETLENIGLEDMFGNEADFGEISAAQLKVDEKGTTAAAATFVEIVLRSMMVPSHDPIDFVADHPFLFALTYKNHPLFIGVFSN</sequence>
<feature type="domain" description="Serpin" evidence="3">
    <location>
        <begin position="1"/>
        <end position="328"/>
    </location>
</feature>
<dbReference type="InterPro" id="IPR036186">
    <property type="entry name" value="Serpin_sf"/>
</dbReference>
<keyword evidence="5" id="KW-1185">Reference proteome</keyword>
<dbReference type="SMART" id="SM00093">
    <property type="entry name" value="SERPIN"/>
    <property type="match status" value="1"/>
</dbReference>
<dbReference type="EMBL" id="LIAE01010633">
    <property type="protein sequence ID" value="PAV57561.1"/>
    <property type="molecule type" value="Genomic_DNA"/>
</dbReference>
<dbReference type="EMBL" id="LIAE01010633">
    <property type="protein sequence ID" value="PAV57560.1"/>
    <property type="molecule type" value="Genomic_DNA"/>
</dbReference>
<evidence type="ECO:0000256" key="2">
    <source>
        <dbReference type="RuleBase" id="RU000411"/>
    </source>
</evidence>
<comment type="caution">
    <text evidence="4">The sequence shown here is derived from an EMBL/GenBank/DDBJ whole genome shotgun (WGS) entry which is preliminary data.</text>
</comment>
<dbReference type="Proteomes" id="UP000218231">
    <property type="component" value="Unassembled WGS sequence"/>
</dbReference>
<evidence type="ECO:0000259" key="3">
    <source>
        <dbReference type="SMART" id="SM00093"/>
    </source>
</evidence>
<evidence type="ECO:0000313" key="4">
    <source>
        <dbReference type="EMBL" id="PAV57561.1"/>
    </source>
</evidence>
<evidence type="ECO:0000313" key="5">
    <source>
        <dbReference type="Proteomes" id="UP000218231"/>
    </source>
</evidence>
<protein>
    <recommendedName>
        <fullName evidence="3">Serpin domain-containing protein</fullName>
    </recommendedName>
</protein>
<dbReference type="InterPro" id="IPR023796">
    <property type="entry name" value="Serpin_dom"/>
</dbReference>
<dbReference type="AlphaFoldDB" id="A0A2A2J7E9"/>
<comment type="similarity">
    <text evidence="1 2">Belongs to the serpin family.</text>
</comment>
<dbReference type="GO" id="GO:0005615">
    <property type="term" value="C:extracellular space"/>
    <property type="evidence" value="ECO:0007669"/>
    <property type="project" value="InterPro"/>
</dbReference>
<reference evidence="4 5" key="1">
    <citation type="journal article" date="2017" name="Curr. Biol.">
        <title>Genome architecture and evolution of a unichromosomal asexual nematode.</title>
        <authorList>
            <person name="Fradin H."/>
            <person name="Zegar C."/>
            <person name="Gutwein M."/>
            <person name="Lucas J."/>
            <person name="Kovtun M."/>
            <person name="Corcoran D."/>
            <person name="Baugh L.R."/>
            <person name="Kiontke K."/>
            <person name="Gunsalus K."/>
            <person name="Fitch D.H."/>
            <person name="Piano F."/>
        </authorList>
    </citation>
    <scope>NUCLEOTIDE SEQUENCE [LARGE SCALE GENOMIC DNA]</scope>
    <source>
        <strain evidence="4">PF1309</strain>
    </source>
</reference>
<dbReference type="PANTHER" id="PTHR11461">
    <property type="entry name" value="SERINE PROTEASE INHIBITOR, SERPIN"/>
    <property type="match status" value="1"/>
</dbReference>
<proteinExistence type="inferred from homology"/>
<evidence type="ECO:0000256" key="1">
    <source>
        <dbReference type="ARBA" id="ARBA00009500"/>
    </source>
</evidence>
<accession>A0A2A2J7E9</accession>
<dbReference type="InterPro" id="IPR042178">
    <property type="entry name" value="Serpin_sf_1"/>
</dbReference>